<feature type="transmembrane region" description="Helical" evidence="5">
    <location>
        <begin position="107"/>
        <end position="126"/>
    </location>
</feature>
<keyword evidence="2 5" id="KW-1133">Transmembrane helix</keyword>
<evidence type="ECO:0000256" key="1">
    <source>
        <dbReference type="ARBA" id="ARBA00022692"/>
    </source>
</evidence>
<evidence type="ECO:0000256" key="4">
    <source>
        <dbReference type="SAM" id="MobiDB-lite"/>
    </source>
</evidence>
<dbReference type="PANTHER" id="PTHR23121">
    <property type="entry name" value="SODIUM-DEPENDENT GLUCOSE TRANSPORTER 1"/>
    <property type="match status" value="1"/>
</dbReference>
<sequence length="416" mass="45142">MSSQEEAHGRNSDKPGGDVDANRADRSPLVRLCQRQSSVPLVTTFLLMGSYVSYGMVVGVIGPTILDLALVLDKTLTDVSFLVMTRPLGTSLGAILSPLCCRRMNPFLFLFAVTLLSGVSLVATPFSRDVYLTSFFLGLAGLGTGLLSTGSNIYMLDMWSDKALPWLQATYGLLGVGALVAPLISAPFLLETPANDDDQGAPGGISNSSTSVLAAAEGTNETQVHYAYVIIGGFTILTSLTFLVQWMCVGNYKFSGRIAHRDSKKARIENSDAVDLREERNRRILKVLIIMTACFFFFVLVYSEVGLVLMPIKQHYADLVVPFAHYSDLQMPKKEAANINSFYWAAYTAARLASAVLAIKMGPFKTLLIEFVIGTIGTLLLLFFANHSVTWLWIGSGLLAIGRAAIYAAGIAHLER</sequence>
<evidence type="ECO:0000256" key="3">
    <source>
        <dbReference type="ARBA" id="ARBA00023136"/>
    </source>
</evidence>
<evidence type="ECO:0000256" key="2">
    <source>
        <dbReference type="ARBA" id="ARBA00022989"/>
    </source>
</evidence>
<accession>A0A7R9GH52</accession>
<feature type="transmembrane region" description="Helical" evidence="5">
    <location>
        <begin position="132"/>
        <end position="154"/>
    </location>
</feature>
<feature type="transmembrane region" description="Helical" evidence="5">
    <location>
        <begin position="366"/>
        <end position="385"/>
    </location>
</feature>
<dbReference type="Gene3D" id="1.20.1250.20">
    <property type="entry name" value="MFS general substrate transporter like domains"/>
    <property type="match status" value="2"/>
</dbReference>
<dbReference type="OrthoDB" id="6365769at2759"/>
<dbReference type="InterPro" id="IPR036259">
    <property type="entry name" value="MFS_trans_sf"/>
</dbReference>
<feature type="transmembrane region" description="Helical" evidence="5">
    <location>
        <begin position="226"/>
        <end position="249"/>
    </location>
</feature>
<protein>
    <recommendedName>
        <fullName evidence="8">Sodium-dependent glucose transporter 1</fullName>
    </recommendedName>
</protein>
<keyword evidence="3 5" id="KW-0472">Membrane</keyword>
<keyword evidence="1 5" id="KW-0812">Transmembrane</keyword>
<organism evidence="6">
    <name type="scientific">Notodromas monacha</name>
    <dbReference type="NCBI Taxonomy" id="399045"/>
    <lineage>
        <taxon>Eukaryota</taxon>
        <taxon>Metazoa</taxon>
        <taxon>Ecdysozoa</taxon>
        <taxon>Arthropoda</taxon>
        <taxon>Crustacea</taxon>
        <taxon>Oligostraca</taxon>
        <taxon>Ostracoda</taxon>
        <taxon>Podocopa</taxon>
        <taxon>Podocopida</taxon>
        <taxon>Cypridocopina</taxon>
        <taxon>Cypridoidea</taxon>
        <taxon>Cyprididae</taxon>
        <taxon>Notodromas</taxon>
    </lineage>
</organism>
<feature type="transmembrane region" description="Helical" evidence="5">
    <location>
        <begin position="287"/>
        <end position="312"/>
    </location>
</feature>
<evidence type="ECO:0008006" key="8">
    <source>
        <dbReference type="Google" id="ProtNLM"/>
    </source>
</evidence>
<reference evidence="6" key="1">
    <citation type="submission" date="2020-11" db="EMBL/GenBank/DDBJ databases">
        <authorList>
            <person name="Tran Van P."/>
        </authorList>
    </citation>
    <scope>NUCLEOTIDE SEQUENCE</scope>
</reference>
<feature type="transmembrane region" description="Helical" evidence="5">
    <location>
        <begin position="391"/>
        <end position="414"/>
    </location>
</feature>
<proteinExistence type="predicted"/>
<dbReference type="AlphaFoldDB" id="A0A7R9GH52"/>
<dbReference type="EMBL" id="CAJPEX010002403">
    <property type="protein sequence ID" value="CAG0920939.1"/>
    <property type="molecule type" value="Genomic_DNA"/>
</dbReference>
<evidence type="ECO:0000313" key="6">
    <source>
        <dbReference type="EMBL" id="CAD7280787.1"/>
    </source>
</evidence>
<feature type="transmembrane region" description="Helical" evidence="5">
    <location>
        <begin position="81"/>
        <end position="100"/>
    </location>
</feature>
<gene>
    <name evidence="6" type="ORF">NMOB1V02_LOCUS8444</name>
</gene>
<feature type="region of interest" description="Disordered" evidence="4">
    <location>
        <begin position="1"/>
        <end position="21"/>
    </location>
</feature>
<feature type="transmembrane region" description="Helical" evidence="5">
    <location>
        <begin position="39"/>
        <end position="61"/>
    </location>
</feature>
<dbReference type="Proteomes" id="UP000678499">
    <property type="component" value="Unassembled WGS sequence"/>
</dbReference>
<feature type="transmembrane region" description="Helical" evidence="5">
    <location>
        <begin position="341"/>
        <end position="359"/>
    </location>
</feature>
<name>A0A7R9GH52_9CRUS</name>
<evidence type="ECO:0000313" key="7">
    <source>
        <dbReference type="Proteomes" id="UP000678499"/>
    </source>
</evidence>
<dbReference type="EMBL" id="OA884440">
    <property type="protein sequence ID" value="CAD7280787.1"/>
    <property type="molecule type" value="Genomic_DNA"/>
</dbReference>
<evidence type="ECO:0000256" key="5">
    <source>
        <dbReference type="SAM" id="Phobius"/>
    </source>
</evidence>
<feature type="non-terminal residue" evidence="6">
    <location>
        <position position="1"/>
    </location>
</feature>
<dbReference type="SUPFAM" id="SSF103473">
    <property type="entry name" value="MFS general substrate transporter"/>
    <property type="match status" value="1"/>
</dbReference>
<feature type="transmembrane region" description="Helical" evidence="5">
    <location>
        <begin position="166"/>
        <end position="190"/>
    </location>
</feature>
<dbReference type="PANTHER" id="PTHR23121:SF9">
    <property type="entry name" value="SODIUM-DEPENDENT GLUCOSE TRANSPORTER 1"/>
    <property type="match status" value="1"/>
</dbReference>
<keyword evidence="7" id="KW-1185">Reference proteome</keyword>